<accession>A0A822YFE7</accession>
<reference evidence="2 3" key="1">
    <citation type="journal article" date="2020" name="Mol. Biol. Evol.">
        <title>Distinct Expression and Methylation Patterns for Genes with Different Fates following a Single Whole-Genome Duplication in Flowering Plants.</title>
        <authorList>
            <person name="Shi T."/>
            <person name="Rahmani R.S."/>
            <person name="Gugger P.F."/>
            <person name="Wang M."/>
            <person name="Li H."/>
            <person name="Zhang Y."/>
            <person name="Li Z."/>
            <person name="Wang Q."/>
            <person name="Van de Peer Y."/>
            <person name="Marchal K."/>
            <person name="Chen J."/>
        </authorList>
    </citation>
    <scope>NUCLEOTIDE SEQUENCE [LARGE SCALE GENOMIC DNA]</scope>
    <source>
        <tissue evidence="2">Leaf</tissue>
    </source>
</reference>
<dbReference type="PANTHER" id="PTHR48258">
    <property type="entry name" value="DUF4218 DOMAIN-CONTAINING PROTEIN-RELATED"/>
    <property type="match status" value="1"/>
</dbReference>
<evidence type="ECO:0000313" key="2">
    <source>
        <dbReference type="EMBL" id="DAD29959.1"/>
    </source>
</evidence>
<protein>
    <recommendedName>
        <fullName evidence="1">DUF4216 domain-containing protein</fullName>
    </recommendedName>
</protein>
<dbReference type="Pfam" id="PF13952">
    <property type="entry name" value="DUF4216"/>
    <property type="match status" value="1"/>
</dbReference>
<name>A0A822YFE7_NELNU</name>
<dbReference type="InterPro" id="IPR025312">
    <property type="entry name" value="DUF4216"/>
</dbReference>
<dbReference type="EMBL" id="DUZY01000002">
    <property type="protein sequence ID" value="DAD29959.1"/>
    <property type="molecule type" value="Genomic_DNA"/>
</dbReference>
<dbReference type="AlphaFoldDB" id="A0A822YFE7"/>
<comment type="caution">
    <text evidence="2">The sequence shown here is derived from an EMBL/GenBank/DDBJ whole genome shotgun (WGS) entry which is preliminary data.</text>
</comment>
<evidence type="ECO:0000313" key="3">
    <source>
        <dbReference type="Proteomes" id="UP000607653"/>
    </source>
</evidence>
<evidence type="ECO:0000259" key="1">
    <source>
        <dbReference type="Pfam" id="PF13952"/>
    </source>
</evidence>
<feature type="domain" description="DUF4216" evidence="1">
    <location>
        <begin position="6"/>
        <end position="34"/>
    </location>
</feature>
<sequence length="88" mass="10129">MCSSQSEDESFILASQAQQVFYVKDPNEDNWSVVMKTIPRDLFDIQAEEVDGDDDLEVEPPRTHVMEDTYDDNIDWVREDVGGTTIEK</sequence>
<organism evidence="2 3">
    <name type="scientific">Nelumbo nucifera</name>
    <name type="common">Sacred lotus</name>
    <dbReference type="NCBI Taxonomy" id="4432"/>
    <lineage>
        <taxon>Eukaryota</taxon>
        <taxon>Viridiplantae</taxon>
        <taxon>Streptophyta</taxon>
        <taxon>Embryophyta</taxon>
        <taxon>Tracheophyta</taxon>
        <taxon>Spermatophyta</taxon>
        <taxon>Magnoliopsida</taxon>
        <taxon>Proteales</taxon>
        <taxon>Nelumbonaceae</taxon>
        <taxon>Nelumbo</taxon>
    </lineage>
</organism>
<dbReference type="Proteomes" id="UP000607653">
    <property type="component" value="Unassembled WGS sequence"/>
</dbReference>
<dbReference type="PANTHER" id="PTHR48258:SF12">
    <property type="entry name" value="TRANSPOSON PROTEIN, CACTA, EN_SPM SUB-CLASS"/>
    <property type="match status" value="1"/>
</dbReference>
<gene>
    <name evidence="2" type="ORF">HUJ06_031427</name>
</gene>
<proteinExistence type="predicted"/>
<keyword evidence="3" id="KW-1185">Reference proteome</keyword>